<evidence type="ECO:0008006" key="4">
    <source>
        <dbReference type="Google" id="ProtNLM"/>
    </source>
</evidence>
<organism evidence="2 3">
    <name type="scientific">Sphingobacterium paucimobilis HER1398</name>
    <dbReference type="NCBI Taxonomy" id="1346330"/>
    <lineage>
        <taxon>Bacteria</taxon>
        <taxon>Pseudomonadati</taxon>
        <taxon>Bacteroidota</taxon>
        <taxon>Sphingobacteriia</taxon>
        <taxon>Sphingobacteriales</taxon>
        <taxon>Sphingobacteriaceae</taxon>
        <taxon>Sphingobacterium</taxon>
    </lineage>
</organism>
<protein>
    <recommendedName>
        <fullName evidence="4">Yip1 domain-containing protein</fullName>
    </recommendedName>
</protein>
<keyword evidence="1" id="KW-0472">Membrane</keyword>
<feature type="transmembrane region" description="Helical" evidence="1">
    <location>
        <begin position="136"/>
        <end position="161"/>
    </location>
</feature>
<keyword evidence="1" id="KW-0812">Transmembrane</keyword>
<keyword evidence="3" id="KW-1185">Reference proteome</keyword>
<gene>
    <name evidence="2" type="ORF">M472_20165</name>
</gene>
<evidence type="ECO:0000313" key="2">
    <source>
        <dbReference type="EMBL" id="ERJ61068.1"/>
    </source>
</evidence>
<keyword evidence="1" id="KW-1133">Transmembrane helix</keyword>
<feature type="transmembrane region" description="Helical" evidence="1">
    <location>
        <begin position="56"/>
        <end position="75"/>
    </location>
</feature>
<dbReference type="RefSeq" id="WP_021068509.1">
    <property type="nucleotide sequence ID" value="NZ_ATDL01000003.1"/>
</dbReference>
<proteinExistence type="predicted"/>
<dbReference type="AlphaFoldDB" id="U2JEJ2"/>
<dbReference type="STRING" id="1346330.M472_20165"/>
<accession>U2JEJ2</accession>
<comment type="caution">
    <text evidence="2">The sequence shown here is derived from an EMBL/GenBank/DDBJ whole genome shotgun (WGS) entry which is preliminary data.</text>
</comment>
<feature type="transmembrane region" description="Helical" evidence="1">
    <location>
        <begin position="173"/>
        <end position="193"/>
    </location>
</feature>
<dbReference type="OrthoDB" id="707807at2"/>
<name>U2JEJ2_9SPHI</name>
<sequence>MANMTFNPFVDSSEKKLLLFGFIGFAFAVVLTNYSDTLMLGSLKLVHVKPKEWYSSLYNLGFTIIANTLLLYFFALIRFSRTRFVDVLNTVLIAHFGMYVLLLVSSIPVVSDFLKSIEFLVLDHIDDPSKIPLDKIILMLIFGFFSIGCLIVFFILLTMGMKIAMNSKKGGDMVIIVLLVLLLNTLLQFLNLYI</sequence>
<evidence type="ECO:0000256" key="1">
    <source>
        <dbReference type="SAM" id="Phobius"/>
    </source>
</evidence>
<dbReference type="Proteomes" id="UP000016584">
    <property type="component" value="Unassembled WGS sequence"/>
</dbReference>
<evidence type="ECO:0000313" key="3">
    <source>
        <dbReference type="Proteomes" id="UP000016584"/>
    </source>
</evidence>
<reference evidence="2 3" key="1">
    <citation type="journal article" date="2013" name="Genome Announc.">
        <title>The Draft Genome Sequence of Sphingomonas paucimobilis Strain HER1398 (Proteobacteria), Host to the Giant PAU Phage, Indicates That It Is a Member of the Genus Sphingobacterium (Bacteroidetes).</title>
        <authorList>
            <person name="White R.A.III."/>
            <person name="Suttle C.A."/>
        </authorList>
    </citation>
    <scope>NUCLEOTIDE SEQUENCE [LARGE SCALE GENOMIC DNA]</scope>
    <source>
        <strain evidence="2 3">HER1398</strain>
    </source>
</reference>
<dbReference type="PATRIC" id="fig|1346330.5.peg.316"/>
<feature type="transmembrane region" description="Helical" evidence="1">
    <location>
        <begin position="87"/>
        <end position="110"/>
    </location>
</feature>
<dbReference type="EMBL" id="ATDL01000003">
    <property type="protein sequence ID" value="ERJ61068.1"/>
    <property type="molecule type" value="Genomic_DNA"/>
</dbReference>